<feature type="transmembrane region" description="Helical" evidence="6">
    <location>
        <begin position="247"/>
        <end position="269"/>
    </location>
</feature>
<dbReference type="PANTHER" id="PTHR30482:SF17">
    <property type="entry name" value="ABC TRANSPORTER ATP-BINDING PROTEIN"/>
    <property type="match status" value="1"/>
</dbReference>
<sequence>MRRYVGWAGLLVVAGLLPFVVTGGPARLLAITALIYSLLAASWNLTLGFGGIFNFAHVGFFGAGGYTMAVATVSWGWAPWPGLLLAAVVGGVAGGLAYLPVVRMRGIYIALVTFIFVQLCYYLVLALPGLTGGSVGLTGVPSLSIGGFSLARYYGLGYLWLLGVAVALLLILLGVVLRSDFGRSIIALRDNENLAVSRGISRVRQHLLVFVLSGAIAGAAGALYVSYFRVADNSLFSFGFVTLGLSMVFLGGTGYAWGPVLGGVVVTFLNEKLTGLGAYSAVVIGLGTVLVLVFLPRGLAGLLHDGFTAAARSLTKKGKRAHAT</sequence>
<proteinExistence type="predicted"/>
<feature type="transmembrane region" description="Helical" evidence="6">
    <location>
        <begin position="276"/>
        <end position="295"/>
    </location>
</feature>
<feature type="transmembrane region" description="Helical" evidence="6">
    <location>
        <begin position="108"/>
        <end position="131"/>
    </location>
</feature>
<feature type="transmembrane region" description="Helical" evidence="6">
    <location>
        <begin position="33"/>
        <end position="53"/>
    </location>
</feature>
<feature type="transmembrane region" description="Helical" evidence="6">
    <location>
        <begin position="207"/>
        <end position="227"/>
    </location>
</feature>
<keyword evidence="8" id="KW-1185">Reference proteome</keyword>
<dbReference type="PANTHER" id="PTHR30482">
    <property type="entry name" value="HIGH-AFFINITY BRANCHED-CHAIN AMINO ACID TRANSPORT SYSTEM PERMEASE"/>
    <property type="match status" value="1"/>
</dbReference>
<dbReference type="AlphaFoldDB" id="A0A1I4BL74"/>
<gene>
    <name evidence="7" type="ORF">SAMN05421835_12927</name>
</gene>
<dbReference type="InterPro" id="IPR043428">
    <property type="entry name" value="LivM-like"/>
</dbReference>
<dbReference type="GO" id="GO:0005886">
    <property type="term" value="C:plasma membrane"/>
    <property type="evidence" value="ECO:0007669"/>
    <property type="project" value="UniProtKB-SubCell"/>
</dbReference>
<dbReference type="Pfam" id="PF02653">
    <property type="entry name" value="BPD_transp_2"/>
    <property type="match status" value="1"/>
</dbReference>
<evidence type="ECO:0000256" key="2">
    <source>
        <dbReference type="ARBA" id="ARBA00022475"/>
    </source>
</evidence>
<evidence type="ECO:0000313" key="7">
    <source>
        <dbReference type="EMBL" id="SFK69548.1"/>
    </source>
</evidence>
<dbReference type="EMBL" id="FORP01000029">
    <property type="protein sequence ID" value="SFK69548.1"/>
    <property type="molecule type" value="Genomic_DNA"/>
</dbReference>
<dbReference type="GO" id="GO:0015658">
    <property type="term" value="F:branched-chain amino acid transmembrane transporter activity"/>
    <property type="evidence" value="ECO:0007669"/>
    <property type="project" value="InterPro"/>
</dbReference>
<name>A0A1I4BL74_9PSEU</name>
<feature type="transmembrane region" description="Helical" evidence="6">
    <location>
        <begin position="83"/>
        <end position="101"/>
    </location>
</feature>
<protein>
    <submittedName>
        <fullName evidence="7">Branched-chain amino acid transport system permease protein</fullName>
    </submittedName>
</protein>
<dbReference type="RefSeq" id="WP_091515214.1">
    <property type="nucleotide sequence ID" value="NZ_CBDQZW010000059.1"/>
</dbReference>
<dbReference type="OrthoDB" id="9814461at2"/>
<dbReference type="STRING" id="115433.SAMN05421835_12927"/>
<keyword evidence="2" id="KW-1003">Cell membrane</keyword>
<dbReference type="InterPro" id="IPR001851">
    <property type="entry name" value="ABC_transp_permease"/>
</dbReference>
<evidence type="ECO:0000256" key="6">
    <source>
        <dbReference type="SAM" id="Phobius"/>
    </source>
</evidence>
<comment type="subcellular location">
    <subcellularLocation>
        <location evidence="1">Cell membrane</location>
        <topology evidence="1">Multi-pass membrane protein</topology>
    </subcellularLocation>
</comment>
<evidence type="ECO:0000313" key="8">
    <source>
        <dbReference type="Proteomes" id="UP000199025"/>
    </source>
</evidence>
<keyword evidence="3 6" id="KW-0812">Transmembrane</keyword>
<reference evidence="7 8" key="1">
    <citation type="submission" date="2016-10" db="EMBL/GenBank/DDBJ databases">
        <authorList>
            <person name="de Groot N.N."/>
        </authorList>
    </citation>
    <scope>NUCLEOTIDE SEQUENCE [LARGE SCALE GENOMIC DNA]</scope>
    <source>
        <strain evidence="7 8">DSM 44468</strain>
    </source>
</reference>
<accession>A0A1I4BL74</accession>
<evidence type="ECO:0000256" key="1">
    <source>
        <dbReference type="ARBA" id="ARBA00004651"/>
    </source>
</evidence>
<evidence type="ECO:0000256" key="4">
    <source>
        <dbReference type="ARBA" id="ARBA00022989"/>
    </source>
</evidence>
<evidence type="ECO:0000256" key="5">
    <source>
        <dbReference type="ARBA" id="ARBA00023136"/>
    </source>
</evidence>
<feature type="transmembrane region" description="Helical" evidence="6">
    <location>
        <begin position="151"/>
        <end position="177"/>
    </location>
</feature>
<organism evidence="7 8">
    <name type="scientific">Amycolatopsis sacchari</name>
    <dbReference type="NCBI Taxonomy" id="115433"/>
    <lineage>
        <taxon>Bacteria</taxon>
        <taxon>Bacillati</taxon>
        <taxon>Actinomycetota</taxon>
        <taxon>Actinomycetes</taxon>
        <taxon>Pseudonocardiales</taxon>
        <taxon>Pseudonocardiaceae</taxon>
        <taxon>Amycolatopsis</taxon>
    </lineage>
</organism>
<evidence type="ECO:0000256" key="3">
    <source>
        <dbReference type="ARBA" id="ARBA00022692"/>
    </source>
</evidence>
<keyword evidence="5 6" id="KW-0472">Membrane</keyword>
<dbReference type="Proteomes" id="UP000199025">
    <property type="component" value="Unassembled WGS sequence"/>
</dbReference>
<keyword evidence="4 6" id="KW-1133">Transmembrane helix</keyword>
<feature type="transmembrane region" description="Helical" evidence="6">
    <location>
        <begin position="60"/>
        <end position="77"/>
    </location>
</feature>
<dbReference type="CDD" id="cd06581">
    <property type="entry name" value="TM_PBP1_LivM_like"/>
    <property type="match status" value="1"/>
</dbReference>